<reference evidence="2 3" key="1">
    <citation type="journal article" date="2021" name="Commun. Biol.">
        <title>The genome of Shorea leprosula (Dipterocarpaceae) highlights the ecological relevance of drought in aseasonal tropical rainforests.</title>
        <authorList>
            <person name="Ng K.K.S."/>
            <person name="Kobayashi M.J."/>
            <person name="Fawcett J.A."/>
            <person name="Hatakeyama M."/>
            <person name="Paape T."/>
            <person name="Ng C.H."/>
            <person name="Ang C.C."/>
            <person name="Tnah L.H."/>
            <person name="Lee C.T."/>
            <person name="Nishiyama T."/>
            <person name="Sese J."/>
            <person name="O'Brien M.J."/>
            <person name="Copetti D."/>
            <person name="Mohd Noor M.I."/>
            <person name="Ong R.C."/>
            <person name="Putra M."/>
            <person name="Sireger I.Z."/>
            <person name="Indrioko S."/>
            <person name="Kosugi Y."/>
            <person name="Izuno A."/>
            <person name="Isagi Y."/>
            <person name="Lee S.L."/>
            <person name="Shimizu K.K."/>
        </authorList>
    </citation>
    <scope>NUCLEOTIDE SEQUENCE [LARGE SCALE GENOMIC DNA]</scope>
    <source>
        <strain evidence="2">214</strain>
    </source>
</reference>
<keyword evidence="3" id="KW-1185">Reference proteome</keyword>
<feature type="region of interest" description="Disordered" evidence="1">
    <location>
        <begin position="175"/>
        <end position="199"/>
    </location>
</feature>
<comment type="caution">
    <text evidence="2">The sequence shown here is derived from an EMBL/GenBank/DDBJ whole genome shotgun (WGS) entry which is preliminary data.</text>
</comment>
<dbReference type="EMBL" id="BPVZ01000779">
    <property type="protein sequence ID" value="GKV52609.1"/>
    <property type="molecule type" value="Genomic_DNA"/>
</dbReference>
<dbReference type="AlphaFoldDB" id="A0AAV5MSP6"/>
<proteinExistence type="predicted"/>
<name>A0AAV5MSP6_9ROSI</name>
<evidence type="ECO:0000313" key="2">
    <source>
        <dbReference type="EMBL" id="GKV52609.1"/>
    </source>
</evidence>
<dbReference type="Proteomes" id="UP001054252">
    <property type="component" value="Unassembled WGS sequence"/>
</dbReference>
<gene>
    <name evidence="2" type="ORF">SLEP1_g59185</name>
</gene>
<protein>
    <submittedName>
        <fullName evidence="2">Uncharacterized protein</fullName>
    </submittedName>
</protein>
<evidence type="ECO:0000256" key="1">
    <source>
        <dbReference type="SAM" id="MobiDB-lite"/>
    </source>
</evidence>
<evidence type="ECO:0000313" key="3">
    <source>
        <dbReference type="Proteomes" id="UP001054252"/>
    </source>
</evidence>
<accession>A0AAV5MSP6</accession>
<sequence>MPSKFLPPLPLPISGTRIWFSFKDGAVQDQNESWSLSTSPIVAWTKSFTRTPVLQFPLLEEKVERKELAWDWNPISLTIGSWMQRAFELLLMSPPLLLRLMSPGKPTTYAELPRGSERRYGSRSGERISFFFLSRRASTRTLEVEVELAFFLFFLIPTPKEEIFMKPVTIEAIPQSPGHSRRARDRDTATNYQTDRQDSRSGFKPIVTRIIPEKAAFLQCAVLFLVKARLFETSSEWIKL</sequence>
<organism evidence="2 3">
    <name type="scientific">Rubroshorea leprosula</name>
    <dbReference type="NCBI Taxonomy" id="152421"/>
    <lineage>
        <taxon>Eukaryota</taxon>
        <taxon>Viridiplantae</taxon>
        <taxon>Streptophyta</taxon>
        <taxon>Embryophyta</taxon>
        <taxon>Tracheophyta</taxon>
        <taxon>Spermatophyta</taxon>
        <taxon>Magnoliopsida</taxon>
        <taxon>eudicotyledons</taxon>
        <taxon>Gunneridae</taxon>
        <taxon>Pentapetalae</taxon>
        <taxon>rosids</taxon>
        <taxon>malvids</taxon>
        <taxon>Malvales</taxon>
        <taxon>Dipterocarpaceae</taxon>
        <taxon>Rubroshorea</taxon>
    </lineage>
</organism>